<dbReference type="EMBL" id="JAKKOR010000001">
    <property type="protein sequence ID" value="MCF8586936.1"/>
    <property type="molecule type" value="Genomic_DNA"/>
</dbReference>
<dbReference type="Pfam" id="PF01551">
    <property type="entry name" value="Peptidase_M23"/>
    <property type="match status" value="1"/>
</dbReference>
<feature type="compositionally biased region" description="Low complexity" evidence="1">
    <location>
        <begin position="58"/>
        <end position="69"/>
    </location>
</feature>
<proteinExistence type="predicted"/>
<feature type="domain" description="M23ase beta-sheet core" evidence="2">
    <location>
        <begin position="198"/>
        <end position="290"/>
    </location>
</feature>
<keyword evidence="4" id="KW-1185">Reference proteome</keyword>
<evidence type="ECO:0000259" key="2">
    <source>
        <dbReference type="Pfam" id="PF01551"/>
    </source>
</evidence>
<dbReference type="CDD" id="cd12797">
    <property type="entry name" value="M23_peptidase"/>
    <property type="match status" value="1"/>
</dbReference>
<dbReference type="RefSeq" id="WP_236996177.1">
    <property type="nucleotide sequence ID" value="NZ_JAKKOR010000001.1"/>
</dbReference>
<sequence>MAAGSALRSENPTAPVVEEPATLDIPLPSRSLRLGLGATPCNDAVSTTEIPVADGDIPTPTASVTTTTSHPEPRGRHRLRAPSSALKARTALVAMAAGAGAFALSGSGAQQSTPAAEPPAPDVTLAASGTGTDLGPGIAASTPESDMSVFDDQLPQGAKLAKAKAAAREAKLRPEVMSPIPLGVYDLTSAFAPRWGAFHGGIDLAAPLGTPIHAATDGVVVEAGPASGYGNWVQIKAPDGTITMYGHMSSSGVHVSKGQHVTAGDTIAVVGSEGFSTGPHVHFEVWKDGKMKIDPAVWLAAKGVRLSALHG</sequence>
<gene>
    <name evidence="3" type="ORF">L5G33_00465</name>
</gene>
<dbReference type="InterPro" id="IPR050570">
    <property type="entry name" value="Cell_wall_metabolism_enzyme"/>
</dbReference>
<evidence type="ECO:0000313" key="4">
    <source>
        <dbReference type="Proteomes" id="UP001200110"/>
    </source>
</evidence>
<feature type="region of interest" description="Disordered" evidence="1">
    <location>
        <begin position="50"/>
        <end position="83"/>
    </location>
</feature>
<dbReference type="Gene3D" id="2.70.70.10">
    <property type="entry name" value="Glucose Permease (Domain IIA)"/>
    <property type="match status" value="1"/>
</dbReference>
<accession>A0ABS9IN04</accession>
<feature type="region of interest" description="Disordered" evidence="1">
    <location>
        <begin position="1"/>
        <end position="26"/>
    </location>
</feature>
<reference evidence="3 4" key="1">
    <citation type="submission" date="2022-01" db="EMBL/GenBank/DDBJ databases">
        <authorList>
            <person name="Huang Y."/>
        </authorList>
    </citation>
    <scope>NUCLEOTIDE SEQUENCE [LARGE SCALE GENOMIC DNA]</scope>
    <source>
        <strain evidence="3 4">HY366</strain>
    </source>
</reference>
<dbReference type="PANTHER" id="PTHR21666">
    <property type="entry name" value="PEPTIDASE-RELATED"/>
    <property type="match status" value="1"/>
</dbReference>
<name>A0ABS9IN04_9ACTN</name>
<dbReference type="Proteomes" id="UP001200110">
    <property type="component" value="Unassembled WGS sequence"/>
</dbReference>
<protein>
    <submittedName>
        <fullName evidence="3">M23 family metallopeptidase</fullName>
    </submittedName>
</protein>
<dbReference type="SUPFAM" id="SSF51261">
    <property type="entry name" value="Duplicated hybrid motif"/>
    <property type="match status" value="1"/>
</dbReference>
<organism evidence="3 4">
    <name type="scientific">Gordonia liuliyuniae</name>
    <dbReference type="NCBI Taxonomy" id="2911517"/>
    <lineage>
        <taxon>Bacteria</taxon>
        <taxon>Bacillati</taxon>
        <taxon>Actinomycetota</taxon>
        <taxon>Actinomycetes</taxon>
        <taxon>Mycobacteriales</taxon>
        <taxon>Gordoniaceae</taxon>
        <taxon>Gordonia</taxon>
    </lineage>
</organism>
<dbReference type="PANTHER" id="PTHR21666:SF270">
    <property type="entry name" value="MUREIN HYDROLASE ACTIVATOR ENVC"/>
    <property type="match status" value="1"/>
</dbReference>
<evidence type="ECO:0000313" key="3">
    <source>
        <dbReference type="EMBL" id="MCF8586936.1"/>
    </source>
</evidence>
<dbReference type="InterPro" id="IPR016047">
    <property type="entry name" value="M23ase_b-sheet_dom"/>
</dbReference>
<comment type="caution">
    <text evidence="3">The sequence shown here is derived from an EMBL/GenBank/DDBJ whole genome shotgun (WGS) entry which is preliminary data.</text>
</comment>
<dbReference type="InterPro" id="IPR011055">
    <property type="entry name" value="Dup_hybrid_motif"/>
</dbReference>
<evidence type="ECO:0000256" key="1">
    <source>
        <dbReference type="SAM" id="MobiDB-lite"/>
    </source>
</evidence>